<evidence type="ECO:0000256" key="1">
    <source>
        <dbReference type="SAM" id="SignalP"/>
    </source>
</evidence>
<evidence type="ECO:0008006" key="4">
    <source>
        <dbReference type="Google" id="ProtNLM"/>
    </source>
</evidence>
<keyword evidence="1" id="KW-0732">Signal</keyword>
<proteinExistence type="predicted"/>
<evidence type="ECO:0000313" key="3">
    <source>
        <dbReference type="Proteomes" id="UP000321150"/>
    </source>
</evidence>
<dbReference type="Proteomes" id="UP000321150">
    <property type="component" value="Unassembled WGS sequence"/>
</dbReference>
<dbReference type="EMBL" id="BJYI01000005">
    <property type="protein sequence ID" value="GEN71453.1"/>
    <property type="molecule type" value="Genomic_DNA"/>
</dbReference>
<feature type="signal peptide" evidence="1">
    <location>
        <begin position="1"/>
        <end position="17"/>
    </location>
</feature>
<gene>
    <name evidence="2" type="ORF">CLA01_15250</name>
</gene>
<name>A0A511Y8E6_9FLAO</name>
<reference evidence="2 3" key="1">
    <citation type="submission" date="2019-07" db="EMBL/GenBank/DDBJ databases">
        <title>Whole genome shotgun sequence of Chryseobacterium lathyri NBRC 105250.</title>
        <authorList>
            <person name="Hosoyama A."/>
            <person name="Uohara A."/>
            <person name="Ohji S."/>
            <person name="Ichikawa N."/>
        </authorList>
    </citation>
    <scope>NUCLEOTIDE SEQUENCE [LARGE SCALE GENOMIC DNA]</scope>
    <source>
        <strain evidence="2 3">NBRC 105250</strain>
    </source>
</reference>
<organism evidence="2 3">
    <name type="scientific">Chryseobacterium lathyri</name>
    <dbReference type="NCBI Taxonomy" id="395933"/>
    <lineage>
        <taxon>Bacteria</taxon>
        <taxon>Pseudomonadati</taxon>
        <taxon>Bacteroidota</taxon>
        <taxon>Flavobacteriia</taxon>
        <taxon>Flavobacteriales</taxon>
        <taxon>Weeksellaceae</taxon>
        <taxon>Chryseobacterium group</taxon>
        <taxon>Chryseobacterium</taxon>
    </lineage>
</organism>
<comment type="caution">
    <text evidence="2">The sequence shown here is derived from an EMBL/GenBank/DDBJ whole genome shotgun (WGS) entry which is preliminary data.</text>
</comment>
<accession>A0A511Y8E6</accession>
<evidence type="ECO:0000313" key="2">
    <source>
        <dbReference type="EMBL" id="GEN71453.1"/>
    </source>
</evidence>
<feature type="chain" id="PRO_5022100426" description="C1q domain-containing protein" evidence="1">
    <location>
        <begin position="18"/>
        <end position="249"/>
    </location>
</feature>
<dbReference type="AlphaFoldDB" id="A0A511Y8E6"/>
<protein>
    <recommendedName>
        <fullName evidence="4">C1q domain-containing protein</fullName>
    </recommendedName>
</protein>
<sequence>MLSMKKTLFLLTFSICAAISAQVGIGTSTPQKNLHVNGSLQVTNELNVGGNSNTAGSAGAIGQVLKSNGPGAAPSWQTLAGVPTSTGTVIVVNGQFLVAQEITVQMTADTSGAGAPGATVANPIGNLNNEIIDNENLYTGTATTNSFKVSADGVYQINMNVQISTANGTSPVIGIWNNNTGLWVARVNDTYAAPTGGLQTYTLITSIPMQAANTYSFRAINTQDYTLKYASSGSTGSGPVTQVSVRRLK</sequence>